<gene>
    <name evidence="2" type="ORF">GGE31_000349</name>
    <name evidence="1" type="ORF">GGE33_001436</name>
    <name evidence="3" type="ORF">GGE35_000347</name>
</gene>
<name>A0A7W6S703_9HYPH</name>
<evidence type="ECO:0000313" key="2">
    <source>
        <dbReference type="EMBL" id="MBB4409878.1"/>
    </source>
</evidence>
<comment type="caution">
    <text evidence="1">The sequence shown here is derived from an EMBL/GenBank/DDBJ whole genome shotgun (WGS) entry which is preliminary data.</text>
</comment>
<dbReference type="EMBL" id="JACIGY010000001">
    <property type="protein sequence ID" value="MBB4409878.1"/>
    <property type="molecule type" value="Genomic_DNA"/>
</dbReference>
<dbReference type="Proteomes" id="UP000524535">
    <property type="component" value="Unassembled WGS sequence"/>
</dbReference>
<proteinExistence type="predicted"/>
<keyword evidence="5" id="KW-1185">Reference proteome</keyword>
<dbReference type="AlphaFoldDB" id="A0A7W6S703"/>
<protein>
    <submittedName>
        <fullName evidence="1">Uncharacterized protein</fullName>
    </submittedName>
</protein>
<reference evidence="4 5" key="1">
    <citation type="submission" date="2020-08" db="EMBL/GenBank/DDBJ databases">
        <title>Genomic Encyclopedia of Type Strains, Phase IV (KMG-V): Genome sequencing to study the core and pangenomes of soil and plant-associated prokaryotes.</title>
        <authorList>
            <person name="Whitman W."/>
        </authorList>
    </citation>
    <scope>NUCLEOTIDE SEQUENCE [LARGE SCALE GENOMIC DNA]</scope>
    <source>
        <strain evidence="2 5">SEMIA 444</strain>
        <strain evidence="1 4">SEMIA 448</strain>
        <strain evidence="3 6">SEMIA 452</strain>
    </source>
</reference>
<dbReference type="Proteomes" id="UP000520770">
    <property type="component" value="Unassembled WGS sequence"/>
</dbReference>
<evidence type="ECO:0000313" key="1">
    <source>
        <dbReference type="EMBL" id="MBB4347728.1"/>
    </source>
</evidence>
<accession>A0A7W6S703</accession>
<evidence type="ECO:0000313" key="6">
    <source>
        <dbReference type="Proteomes" id="UP000576087"/>
    </source>
</evidence>
<sequence>MINNYRMMIRDSSLFTQMRRDAGLALASKAAVVSGGGF</sequence>
<evidence type="ECO:0000313" key="3">
    <source>
        <dbReference type="EMBL" id="MBB4444565.1"/>
    </source>
</evidence>
<dbReference type="EMBL" id="JACIHM010000001">
    <property type="protein sequence ID" value="MBB4444565.1"/>
    <property type="molecule type" value="Genomic_DNA"/>
</dbReference>
<evidence type="ECO:0000313" key="4">
    <source>
        <dbReference type="Proteomes" id="UP000520770"/>
    </source>
</evidence>
<organism evidence="1 4">
    <name type="scientific">Aliirhizobium cellulosilyticum</name>
    <dbReference type="NCBI Taxonomy" id="393664"/>
    <lineage>
        <taxon>Bacteria</taxon>
        <taxon>Pseudomonadati</taxon>
        <taxon>Pseudomonadota</taxon>
        <taxon>Alphaproteobacteria</taxon>
        <taxon>Hyphomicrobiales</taxon>
        <taxon>Rhizobiaceae</taxon>
        <taxon>Aliirhizobium</taxon>
    </lineage>
</organism>
<dbReference type="Proteomes" id="UP000576087">
    <property type="component" value="Unassembled WGS sequence"/>
</dbReference>
<evidence type="ECO:0000313" key="5">
    <source>
        <dbReference type="Proteomes" id="UP000524535"/>
    </source>
</evidence>
<dbReference type="EMBL" id="JACIGW010000001">
    <property type="protein sequence ID" value="MBB4347728.1"/>
    <property type="molecule type" value="Genomic_DNA"/>
</dbReference>